<evidence type="ECO:0000313" key="4">
    <source>
        <dbReference type="Proteomes" id="UP000002985"/>
    </source>
</evidence>
<evidence type="ECO:0000313" key="3">
    <source>
        <dbReference type="EMBL" id="GAB62696.1"/>
    </source>
</evidence>
<protein>
    <recommendedName>
        <fullName evidence="2">HTH cro/C1-type domain-containing protein</fullName>
    </recommendedName>
</protein>
<feature type="coiled-coil region" evidence="1">
    <location>
        <begin position="78"/>
        <end position="105"/>
    </location>
</feature>
<keyword evidence="4" id="KW-1185">Reference proteome</keyword>
<dbReference type="GO" id="GO:0003677">
    <property type="term" value="F:DNA binding"/>
    <property type="evidence" value="ECO:0007669"/>
    <property type="project" value="InterPro"/>
</dbReference>
<dbReference type="SMART" id="SM00530">
    <property type="entry name" value="HTH_XRE"/>
    <property type="match status" value="1"/>
</dbReference>
<keyword evidence="1" id="KW-0175">Coiled coil</keyword>
<dbReference type="CDD" id="cd00093">
    <property type="entry name" value="HTH_XRE"/>
    <property type="match status" value="1"/>
</dbReference>
<dbReference type="InterPro" id="IPR010982">
    <property type="entry name" value="Lambda_DNA-bd_dom_sf"/>
</dbReference>
<evidence type="ECO:0000256" key="1">
    <source>
        <dbReference type="SAM" id="Coils"/>
    </source>
</evidence>
<accession>I3ILV1</accession>
<organism evidence="3 4">
    <name type="scientific">Candidatus Jettenia caeni</name>
    <dbReference type="NCBI Taxonomy" id="247490"/>
    <lineage>
        <taxon>Bacteria</taxon>
        <taxon>Pseudomonadati</taxon>
        <taxon>Planctomycetota</taxon>
        <taxon>Candidatus Brocadiia</taxon>
        <taxon>Candidatus Brocadiales</taxon>
        <taxon>Candidatus Brocadiaceae</taxon>
        <taxon>Candidatus Jettenia</taxon>
    </lineage>
</organism>
<dbReference type="OrthoDB" id="9814553at2"/>
<dbReference type="PROSITE" id="PS50943">
    <property type="entry name" value="HTH_CROC1"/>
    <property type="match status" value="1"/>
</dbReference>
<dbReference type="SUPFAM" id="SSF47413">
    <property type="entry name" value="lambda repressor-like DNA-binding domains"/>
    <property type="match status" value="1"/>
</dbReference>
<dbReference type="InterPro" id="IPR001387">
    <property type="entry name" value="Cro/C1-type_HTH"/>
</dbReference>
<evidence type="ECO:0000259" key="2">
    <source>
        <dbReference type="PROSITE" id="PS50943"/>
    </source>
</evidence>
<feature type="domain" description="HTH cro/C1-type" evidence="2">
    <location>
        <begin position="18"/>
        <end position="66"/>
    </location>
</feature>
<dbReference type="EMBL" id="BAFH01000003">
    <property type="protein sequence ID" value="GAB62696.1"/>
    <property type="molecule type" value="Genomic_DNA"/>
</dbReference>
<comment type="caution">
    <text evidence="3">The sequence shown here is derived from an EMBL/GenBank/DDBJ whole genome shotgun (WGS) entry which is preliminary data.</text>
</comment>
<proteinExistence type="predicted"/>
<gene>
    <name evidence="3" type="ORF">KSU1_C1100</name>
</gene>
<dbReference type="eggNOG" id="COG1396">
    <property type="taxonomic scope" value="Bacteria"/>
</dbReference>
<dbReference type="AlphaFoldDB" id="I3ILV1"/>
<sequence length="195" mass="22295">MDKKYPYLDVGKRLEKLRKNLTQGEFAKKIGISLRTYQYYESGERLPPDPVLERIAEECNTTKDEILGRGFASLERLFAQEKAKIAAEKAELEGLEKKLRDKLLEWGIPVPENTLAFLEVVTFYNKHGINIVELIKGAKEPIHTGEEQELIDMLVAILRGENEDNKKAIIENVKAFYKTRNVNIPNEIKKANHAG</sequence>
<dbReference type="Gene3D" id="1.10.260.40">
    <property type="entry name" value="lambda repressor-like DNA-binding domains"/>
    <property type="match status" value="1"/>
</dbReference>
<name>I3ILV1_9BACT</name>
<reference evidence="3 4" key="1">
    <citation type="journal article" date="2012" name="FEBS Lett.">
        <title>Anammox organism KSU-1 expresses a NirK-type copper-containing nitrite reductase instead of a NirS-type with cytochrome cd1.</title>
        <authorList>
            <person name="Hira D."/>
            <person name="Toh H."/>
            <person name="Migita C.T."/>
            <person name="Okubo H."/>
            <person name="Nishiyama T."/>
            <person name="Hattori M."/>
            <person name="Furukawa K."/>
            <person name="Fujii T."/>
        </authorList>
    </citation>
    <scope>NUCLEOTIDE SEQUENCE [LARGE SCALE GENOMIC DNA]</scope>
</reference>
<dbReference type="STRING" id="247490.KSU1_C1100"/>
<dbReference type="Proteomes" id="UP000002985">
    <property type="component" value="Unassembled WGS sequence"/>
</dbReference>
<dbReference type="Pfam" id="PF01381">
    <property type="entry name" value="HTH_3"/>
    <property type="match status" value="1"/>
</dbReference>